<dbReference type="GO" id="GO:0016036">
    <property type="term" value="P:cellular response to phosphate starvation"/>
    <property type="evidence" value="ECO:0007669"/>
    <property type="project" value="TreeGrafter"/>
</dbReference>
<dbReference type="AlphaFoldDB" id="Q7U7N3"/>
<feature type="domain" description="Histidine kinase" evidence="8">
    <location>
        <begin position="146"/>
        <end position="363"/>
    </location>
</feature>
<evidence type="ECO:0000256" key="2">
    <source>
        <dbReference type="ARBA" id="ARBA00012438"/>
    </source>
</evidence>
<dbReference type="Gene3D" id="3.30.565.10">
    <property type="entry name" value="Histidine kinase-like ATPase, C-terminal domain"/>
    <property type="match status" value="1"/>
</dbReference>
<evidence type="ECO:0000256" key="5">
    <source>
        <dbReference type="ARBA" id="ARBA00022777"/>
    </source>
</evidence>
<evidence type="ECO:0000313" key="9">
    <source>
        <dbReference type="EMBL" id="CAE07463.1"/>
    </source>
</evidence>
<dbReference type="GO" id="GO:0048511">
    <property type="term" value="P:rhythmic process"/>
    <property type="evidence" value="ECO:0007669"/>
    <property type="project" value="UniProtKB-KW"/>
</dbReference>
<reference evidence="9 10" key="1">
    <citation type="journal article" date="2003" name="Nature">
        <title>The genome of a motile marine Synechococcus.</title>
        <authorList>
            <person name="Palenik B."/>
            <person name="Brahamsha B."/>
            <person name="Larimer F."/>
            <person name="Land M."/>
            <person name="Hauser L."/>
            <person name="Chain P."/>
            <person name="Lamerdin J."/>
            <person name="Regala W."/>
            <person name="Allen E.A."/>
            <person name="McCarren J."/>
            <person name="Paulsen I."/>
            <person name="Dufresne A."/>
            <person name="Partensky F."/>
            <person name="Webb E."/>
            <person name="Waterbury J."/>
        </authorList>
    </citation>
    <scope>NUCLEOTIDE SEQUENCE [LARGE SCALE GENOMIC DNA]</scope>
    <source>
        <strain evidence="9 10">WH8102</strain>
    </source>
</reference>
<comment type="catalytic activity">
    <reaction evidence="1">
        <text>ATP + protein L-histidine = ADP + protein N-phospho-L-histidine.</text>
        <dbReference type="EC" id="2.7.13.3"/>
    </reaction>
</comment>
<dbReference type="InterPro" id="IPR004358">
    <property type="entry name" value="Sig_transdc_His_kin-like_C"/>
</dbReference>
<dbReference type="CDD" id="cd00082">
    <property type="entry name" value="HisKA"/>
    <property type="match status" value="1"/>
</dbReference>
<dbReference type="SMART" id="SM00388">
    <property type="entry name" value="HisKA"/>
    <property type="match status" value="1"/>
</dbReference>
<proteinExistence type="predicted"/>
<dbReference type="GO" id="GO:0000155">
    <property type="term" value="F:phosphorelay sensor kinase activity"/>
    <property type="evidence" value="ECO:0007669"/>
    <property type="project" value="InterPro"/>
</dbReference>
<dbReference type="RefSeq" id="WP_011127813.1">
    <property type="nucleotide sequence ID" value="NC_005070.1"/>
</dbReference>
<dbReference type="InterPro" id="IPR003661">
    <property type="entry name" value="HisK_dim/P_dom"/>
</dbReference>
<keyword evidence="10" id="KW-1185">Reference proteome</keyword>
<dbReference type="SUPFAM" id="SSF47384">
    <property type="entry name" value="Homodimeric domain of signal transducing histidine kinase"/>
    <property type="match status" value="1"/>
</dbReference>
<keyword evidence="6" id="KW-0902">Two-component regulatory system</keyword>
<accession>Q7U7N3</accession>
<dbReference type="PANTHER" id="PTHR45453:SF1">
    <property type="entry name" value="PHOSPHATE REGULON SENSOR PROTEIN PHOR"/>
    <property type="match status" value="1"/>
</dbReference>
<organism evidence="9 10">
    <name type="scientific">Parasynechococcus marenigrum (strain WH8102)</name>
    <dbReference type="NCBI Taxonomy" id="84588"/>
    <lineage>
        <taxon>Bacteria</taxon>
        <taxon>Bacillati</taxon>
        <taxon>Cyanobacteriota</taxon>
        <taxon>Cyanophyceae</taxon>
        <taxon>Synechococcales</taxon>
        <taxon>Prochlorococcaceae</taxon>
        <taxon>Parasynechococcus</taxon>
        <taxon>Parasynechococcus marenigrum</taxon>
    </lineage>
</organism>
<evidence type="ECO:0000256" key="7">
    <source>
        <dbReference type="ARBA" id="ARBA00023108"/>
    </source>
</evidence>
<evidence type="ECO:0000256" key="4">
    <source>
        <dbReference type="ARBA" id="ARBA00022679"/>
    </source>
</evidence>
<dbReference type="eggNOG" id="COG2205">
    <property type="taxonomic scope" value="Bacteria"/>
</dbReference>
<dbReference type="SUPFAM" id="SSF55874">
    <property type="entry name" value="ATPase domain of HSP90 chaperone/DNA topoisomerase II/histidine kinase"/>
    <property type="match status" value="1"/>
</dbReference>
<name>Q7U7N3_PARMW</name>
<evidence type="ECO:0000256" key="1">
    <source>
        <dbReference type="ARBA" id="ARBA00000085"/>
    </source>
</evidence>
<protein>
    <recommendedName>
        <fullName evidence="2">histidine kinase</fullName>
        <ecNumber evidence="2">2.7.13.3</ecNumber>
    </recommendedName>
</protein>
<dbReference type="GO" id="GO:0005886">
    <property type="term" value="C:plasma membrane"/>
    <property type="evidence" value="ECO:0007669"/>
    <property type="project" value="TreeGrafter"/>
</dbReference>
<dbReference type="PANTHER" id="PTHR45453">
    <property type="entry name" value="PHOSPHATE REGULON SENSOR PROTEIN PHOR"/>
    <property type="match status" value="1"/>
</dbReference>
<evidence type="ECO:0000256" key="6">
    <source>
        <dbReference type="ARBA" id="ARBA00023012"/>
    </source>
</evidence>
<keyword evidence="4 9" id="KW-0808">Transferase</keyword>
<evidence type="ECO:0000313" key="10">
    <source>
        <dbReference type="Proteomes" id="UP000001422"/>
    </source>
</evidence>
<dbReference type="SMART" id="SM00387">
    <property type="entry name" value="HATPase_c"/>
    <property type="match status" value="1"/>
</dbReference>
<dbReference type="InterPro" id="IPR003594">
    <property type="entry name" value="HATPase_dom"/>
</dbReference>
<dbReference type="STRING" id="84588.SYNW0948"/>
<gene>
    <name evidence="9" type="primary">phoR</name>
    <name evidence="9" type="ordered locus">SYNW0948</name>
</gene>
<sequence length="365" mass="40888">MSVIQRRRLRRARIAEDEDCPGFPPGVLNAPQLLAWIDAATQGWLILSPDLSIAYINARAERLLHISRNLLVRGMPMDQVLSIPQLEEAIISTRYQQRPQRSEWEQLGEPLEAFVLPGSDEWLLVLIQSRQSLEAQQQQQERWVSDVAHELKTPLTALMLVSDRLEMAVDGTDTVLVQRLQRELRRLQLMVEDLLELSRLENSLPQESSSYTAITLEDLVDSAWASIRPLAEEREVTMDLDRSETGPMMGDQRRLHRAVLNLLDNALRYSPNGSSVDVSIVPSGGWWLLSIRDHGPGLSDSDLGGMFQRFYRGDPSRARSARSGSGLGLAIVQQIAVNHGGRIEARNHPNGGTCMELVLPKSLSA</sequence>
<keyword evidence="5 9" id="KW-0418">Kinase</keyword>
<dbReference type="Pfam" id="PF00512">
    <property type="entry name" value="HisKA"/>
    <property type="match status" value="1"/>
</dbReference>
<dbReference type="InterPro" id="IPR036097">
    <property type="entry name" value="HisK_dim/P_sf"/>
</dbReference>
<evidence type="ECO:0000259" key="8">
    <source>
        <dbReference type="PROSITE" id="PS50109"/>
    </source>
</evidence>
<keyword evidence="3" id="KW-0597">Phosphoprotein</keyword>
<dbReference type="Gene3D" id="1.10.287.130">
    <property type="match status" value="1"/>
</dbReference>
<dbReference type="HOGENOM" id="CLU_000445_89_2_3"/>
<dbReference type="PRINTS" id="PR00344">
    <property type="entry name" value="BCTRLSENSOR"/>
</dbReference>
<dbReference type="FunFam" id="3.30.565.10:FF:000006">
    <property type="entry name" value="Sensor histidine kinase WalK"/>
    <property type="match status" value="1"/>
</dbReference>
<dbReference type="Proteomes" id="UP000001422">
    <property type="component" value="Chromosome"/>
</dbReference>
<dbReference type="SMART" id="SM00091">
    <property type="entry name" value="PAS"/>
    <property type="match status" value="1"/>
</dbReference>
<dbReference type="GO" id="GO:0004721">
    <property type="term" value="F:phosphoprotein phosphatase activity"/>
    <property type="evidence" value="ECO:0007669"/>
    <property type="project" value="TreeGrafter"/>
</dbReference>
<dbReference type="EMBL" id="BX569691">
    <property type="protein sequence ID" value="CAE07463.1"/>
    <property type="molecule type" value="Genomic_DNA"/>
</dbReference>
<evidence type="ECO:0000256" key="3">
    <source>
        <dbReference type="ARBA" id="ARBA00022553"/>
    </source>
</evidence>
<dbReference type="InterPro" id="IPR000014">
    <property type="entry name" value="PAS"/>
</dbReference>
<dbReference type="EC" id="2.7.13.3" evidence="2"/>
<dbReference type="PROSITE" id="PS50109">
    <property type="entry name" value="HIS_KIN"/>
    <property type="match status" value="1"/>
</dbReference>
<dbReference type="CDD" id="cd00130">
    <property type="entry name" value="PAS"/>
    <property type="match status" value="1"/>
</dbReference>
<dbReference type="CDD" id="cd00075">
    <property type="entry name" value="HATPase"/>
    <property type="match status" value="1"/>
</dbReference>
<keyword evidence="7" id="KW-0090">Biological rhythms</keyword>
<dbReference type="InterPro" id="IPR005467">
    <property type="entry name" value="His_kinase_dom"/>
</dbReference>
<dbReference type="InterPro" id="IPR036890">
    <property type="entry name" value="HATPase_C_sf"/>
</dbReference>
<dbReference type="KEGG" id="syw:SYNW0948"/>
<dbReference type="InterPro" id="IPR050351">
    <property type="entry name" value="BphY/WalK/GraS-like"/>
</dbReference>
<dbReference type="Pfam" id="PF02518">
    <property type="entry name" value="HATPase_c"/>
    <property type="match status" value="1"/>
</dbReference>